<gene>
    <name evidence="4" type="ORF">SMC2_02565</name>
    <name evidence="3" type="ORF">SMC3_02255</name>
</gene>
<evidence type="ECO:0000313" key="5">
    <source>
        <dbReference type="Proteomes" id="UP000265724"/>
    </source>
</evidence>
<reference evidence="5 6" key="1">
    <citation type="submission" date="2018-09" db="EMBL/GenBank/DDBJ databases">
        <title>Discovery and Ecogenomic Context for Candidatus Cryosericales, a Global Caldiserica Order Active in Thawing Permafrost.</title>
        <authorList>
            <person name="Martinez M.A."/>
            <person name="Woodcroft B.J."/>
            <person name="Ignacio Espinoza J.C."/>
            <person name="Zayed A."/>
            <person name="Singleton C.M."/>
            <person name="Boyd J."/>
            <person name="Li Y.-F."/>
            <person name="Purvine S."/>
            <person name="Maughan H."/>
            <person name="Hodgkins S.B."/>
            <person name="Anderson D."/>
            <person name="Sederholm M."/>
            <person name="Temperton B."/>
            <person name="Saleska S.R."/>
            <person name="Tyson G.W."/>
            <person name="Rich V.I."/>
        </authorList>
    </citation>
    <scope>NUCLEOTIDE SEQUENCE [LARGE SCALE GENOMIC DNA]</scope>
    <source>
        <strain evidence="4 5">SMC2</strain>
        <strain evidence="3 6">SMC3</strain>
    </source>
</reference>
<feature type="domain" description="PAC" evidence="2">
    <location>
        <begin position="117"/>
        <end position="169"/>
    </location>
</feature>
<dbReference type="CDD" id="cd00130">
    <property type="entry name" value="PAS"/>
    <property type="match status" value="2"/>
</dbReference>
<dbReference type="PANTHER" id="PTHR44757">
    <property type="entry name" value="DIGUANYLATE CYCLASE DGCP"/>
    <property type="match status" value="1"/>
</dbReference>
<dbReference type="InterPro" id="IPR013655">
    <property type="entry name" value="PAS_fold_3"/>
</dbReference>
<dbReference type="Proteomes" id="UP000265724">
    <property type="component" value="Unassembled WGS sequence"/>
</dbReference>
<dbReference type="SUPFAM" id="SSF55785">
    <property type="entry name" value="PYP-like sensor domain (PAS domain)"/>
    <property type="match status" value="2"/>
</dbReference>
<protein>
    <submittedName>
        <fullName evidence="3">PAS domain S-box protein</fullName>
    </submittedName>
</protein>
<dbReference type="PANTHER" id="PTHR44757:SF2">
    <property type="entry name" value="BIOFILM ARCHITECTURE MAINTENANCE PROTEIN MBAA"/>
    <property type="match status" value="1"/>
</dbReference>
<organism evidence="3 6">
    <name type="scientific">Candidatus Cryosericum hinesii</name>
    <dbReference type="NCBI Taxonomy" id="2290915"/>
    <lineage>
        <taxon>Bacteria</taxon>
        <taxon>Pseudomonadati</taxon>
        <taxon>Caldisericota/Cryosericota group</taxon>
        <taxon>Candidatus Cryosericota</taxon>
        <taxon>Candidatus Cryosericia</taxon>
        <taxon>Candidatus Cryosericales</taxon>
        <taxon>Candidatus Cryosericaceae</taxon>
        <taxon>Candidatus Cryosericum</taxon>
    </lineage>
</organism>
<dbReference type="PROSITE" id="PS50112">
    <property type="entry name" value="PAS"/>
    <property type="match status" value="2"/>
</dbReference>
<feature type="domain" description="PAS" evidence="1">
    <location>
        <begin position="172"/>
        <end position="215"/>
    </location>
</feature>
<dbReference type="EMBL" id="QXIW01000011">
    <property type="protein sequence ID" value="RIE14530.1"/>
    <property type="molecule type" value="Genomic_DNA"/>
</dbReference>
<dbReference type="InterPro" id="IPR001610">
    <property type="entry name" value="PAC"/>
</dbReference>
<dbReference type="AlphaFoldDB" id="A0A398DIA7"/>
<feature type="non-terminal residue" evidence="3">
    <location>
        <position position="301"/>
    </location>
</feature>
<evidence type="ECO:0000313" key="6">
    <source>
        <dbReference type="Proteomes" id="UP000266042"/>
    </source>
</evidence>
<evidence type="ECO:0000313" key="4">
    <source>
        <dbReference type="EMBL" id="RIE14674.1"/>
    </source>
</evidence>
<dbReference type="EMBL" id="QXIX01000026">
    <property type="protein sequence ID" value="RIE14674.1"/>
    <property type="molecule type" value="Genomic_DNA"/>
</dbReference>
<dbReference type="InterPro" id="IPR035965">
    <property type="entry name" value="PAS-like_dom_sf"/>
</dbReference>
<dbReference type="InterPro" id="IPR000014">
    <property type="entry name" value="PAS"/>
</dbReference>
<feature type="domain" description="PAC" evidence="2">
    <location>
        <begin position="250"/>
        <end position="301"/>
    </location>
</feature>
<evidence type="ECO:0000313" key="3">
    <source>
        <dbReference type="EMBL" id="RIE14530.1"/>
    </source>
</evidence>
<dbReference type="NCBIfam" id="TIGR00229">
    <property type="entry name" value="sensory_box"/>
    <property type="match status" value="2"/>
</dbReference>
<dbReference type="SMART" id="SM00086">
    <property type="entry name" value="PAC"/>
    <property type="match status" value="2"/>
</dbReference>
<accession>A0A398DIA7</accession>
<sequence>MLLVWPNVARKQEKGETVTDKEIRSGEAAMAQKQADEALRENERQFRALFEQAAIGVAKVETATGQFVLVNQRYADIVGYSREELLSLDFQTITYPDDRLTDSLNMKRLASGQVREFTTEKRYRRKDGTQVWANLTVSALWNPGEPATYHMAMIVDITERKRVEEAEALRESEERYRTIYDQSPIAIELYDAAGTLVHANPAGLNLFGIKDVQAIRGFPLFADPNIDDEQKEKLHQGEAVRYQGPLDFERVKTLNLYPTTREGIIWLDVLITPLGNRADSISGFLMQVQDITEHKQAEEAL</sequence>
<dbReference type="Pfam" id="PF00989">
    <property type="entry name" value="PAS"/>
    <property type="match status" value="1"/>
</dbReference>
<name>A0A398DIA7_9BACT</name>
<keyword evidence="5" id="KW-1185">Reference proteome</keyword>
<dbReference type="SMART" id="SM00091">
    <property type="entry name" value="PAS"/>
    <property type="match status" value="2"/>
</dbReference>
<dbReference type="Pfam" id="PF08447">
    <property type="entry name" value="PAS_3"/>
    <property type="match status" value="1"/>
</dbReference>
<dbReference type="Proteomes" id="UP000266042">
    <property type="component" value="Unassembled WGS sequence"/>
</dbReference>
<dbReference type="Gene3D" id="3.30.450.20">
    <property type="entry name" value="PAS domain"/>
    <property type="match status" value="2"/>
</dbReference>
<dbReference type="InterPro" id="IPR000700">
    <property type="entry name" value="PAS-assoc_C"/>
</dbReference>
<feature type="domain" description="PAS" evidence="1">
    <location>
        <begin position="42"/>
        <end position="99"/>
    </location>
</feature>
<dbReference type="InterPro" id="IPR052155">
    <property type="entry name" value="Biofilm_reg_signaling"/>
</dbReference>
<dbReference type="GO" id="GO:0006355">
    <property type="term" value="P:regulation of DNA-templated transcription"/>
    <property type="evidence" value="ECO:0007669"/>
    <property type="project" value="InterPro"/>
</dbReference>
<dbReference type="InterPro" id="IPR013767">
    <property type="entry name" value="PAS_fold"/>
</dbReference>
<dbReference type="PROSITE" id="PS50113">
    <property type="entry name" value="PAC"/>
    <property type="match status" value="2"/>
</dbReference>
<evidence type="ECO:0000259" key="2">
    <source>
        <dbReference type="PROSITE" id="PS50113"/>
    </source>
</evidence>
<proteinExistence type="predicted"/>
<evidence type="ECO:0000259" key="1">
    <source>
        <dbReference type="PROSITE" id="PS50112"/>
    </source>
</evidence>
<comment type="caution">
    <text evidence="3">The sequence shown here is derived from an EMBL/GenBank/DDBJ whole genome shotgun (WGS) entry which is preliminary data.</text>
</comment>